<evidence type="ECO:0000256" key="1">
    <source>
        <dbReference type="SAM" id="MobiDB-lite"/>
    </source>
</evidence>
<feature type="compositionally biased region" description="Low complexity" evidence="1">
    <location>
        <begin position="120"/>
        <end position="134"/>
    </location>
</feature>
<sequence>MELQYSWHQSHDQATVLLVVPYDSTEDDILFVVDRNYIAAGVHDRAPMVKGRLYGQIDASTSTWQLEPRPLGYIGRERTVSSTSAASTQSSYSMLSEREVSSNFSGATGSGPSSDIEDFSGLSSATSSPVLSSPDEQNPFPVSQERRIHLSISRPRSPLLHPVSSVTSSISSLDSSSRSGRLLTLHLEKVESAIWPCLISGPAPGTIGCRSGCTLSLNQAAEQRYNMDPTSLMLLGCDLLDLRKEEEEAFEYFLRAWTLGRIPSAALRLVAHYLPPHVTPASSVVQQEPEPGTAGYYFKCIGGAEGLADAYLAAGYLHLEGTASRLLSLPYSPLSSIRFPSEGGQSAYSVSDTGVWQRDRETAKAYFRCARALNPTLDVPVLFTEEHDLRSGARSKDDIELSMPSTNIDSKETTGIAVQPDEPGNQTTGLHRRRRRSTITATSGVRLAEGQDSTWYLYLPGLVGAGTALLVVGVIGAINFSWKKNQSS</sequence>
<dbReference type="PROSITE" id="PS51203">
    <property type="entry name" value="CS"/>
    <property type="match status" value="1"/>
</dbReference>
<dbReference type="STRING" id="1314782.A0A165VM41"/>
<evidence type="ECO:0000256" key="2">
    <source>
        <dbReference type="SAM" id="Phobius"/>
    </source>
</evidence>
<keyword evidence="5" id="KW-1185">Reference proteome</keyword>
<evidence type="ECO:0000313" key="5">
    <source>
        <dbReference type="Proteomes" id="UP000076761"/>
    </source>
</evidence>
<keyword evidence="2" id="KW-0812">Transmembrane</keyword>
<dbReference type="EMBL" id="KV425553">
    <property type="protein sequence ID" value="KZT29876.1"/>
    <property type="molecule type" value="Genomic_DNA"/>
</dbReference>
<dbReference type="SUPFAM" id="SSF49764">
    <property type="entry name" value="HSP20-like chaperones"/>
    <property type="match status" value="1"/>
</dbReference>
<dbReference type="Proteomes" id="UP000076761">
    <property type="component" value="Unassembled WGS sequence"/>
</dbReference>
<evidence type="ECO:0000313" key="4">
    <source>
        <dbReference type="EMBL" id="KZT29876.1"/>
    </source>
</evidence>
<dbReference type="Gene3D" id="2.60.40.790">
    <property type="match status" value="1"/>
</dbReference>
<name>A0A165VM41_9AGAM</name>
<accession>A0A165VM41</accession>
<feature type="compositionally biased region" description="Polar residues" evidence="1">
    <location>
        <begin position="102"/>
        <end position="113"/>
    </location>
</feature>
<feature type="region of interest" description="Disordered" evidence="1">
    <location>
        <begin position="415"/>
        <end position="436"/>
    </location>
</feature>
<dbReference type="InterPro" id="IPR008978">
    <property type="entry name" value="HSP20-like_chaperone"/>
</dbReference>
<protein>
    <recommendedName>
        <fullName evidence="3">CS domain-containing protein</fullName>
    </recommendedName>
</protein>
<feature type="transmembrane region" description="Helical" evidence="2">
    <location>
        <begin position="455"/>
        <end position="482"/>
    </location>
</feature>
<organism evidence="4 5">
    <name type="scientific">Neolentinus lepideus HHB14362 ss-1</name>
    <dbReference type="NCBI Taxonomy" id="1314782"/>
    <lineage>
        <taxon>Eukaryota</taxon>
        <taxon>Fungi</taxon>
        <taxon>Dikarya</taxon>
        <taxon>Basidiomycota</taxon>
        <taxon>Agaricomycotina</taxon>
        <taxon>Agaricomycetes</taxon>
        <taxon>Gloeophyllales</taxon>
        <taxon>Gloeophyllaceae</taxon>
        <taxon>Neolentinus</taxon>
    </lineage>
</organism>
<keyword evidence="2" id="KW-1133">Transmembrane helix</keyword>
<keyword evidence="2" id="KW-0472">Membrane</keyword>
<dbReference type="OrthoDB" id="266138at2759"/>
<feature type="region of interest" description="Disordered" evidence="1">
    <location>
        <begin position="102"/>
        <end position="142"/>
    </location>
</feature>
<gene>
    <name evidence="4" type="ORF">NEOLEDRAFT_1127765</name>
</gene>
<proteinExistence type="predicted"/>
<dbReference type="InterPro" id="IPR007052">
    <property type="entry name" value="CS_dom"/>
</dbReference>
<evidence type="ECO:0000259" key="3">
    <source>
        <dbReference type="PROSITE" id="PS51203"/>
    </source>
</evidence>
<feature type="domain" description="CS" evidence="3">
    <location>
        <begin position="1"/>
        <end position="96"/>
    </location>
</feature>
<dbReference type="Pfam" id="PF04969">
    <property type="entry name" value="CS"/>
    <property type="match status" value="1"/>
</dbReference>
<dbReference type="AlphaFoldDB" id="A0A165VM41"/>
<reference evidence="4 5" key="1">
    <citation type="journal article" date="2016" name="Mol. Biol. Evol.">
        <title>Comparative Genomics of Early-Diverging Mushroom-Forming Fungi Provides Insights into the Origins of Lignocellulose Decay Capabilities.</title>
        <authorList>
            <person name="Nagy L.G."/>
            <person name="Riley R."/>
            <person name="Tritt A."/>
            <person name="Adam C."/>
            <person name="Daum C."/>
            <person name="Floudas D."/>
            <person name="Sun H."/>
            <person name="Yadav J.S."/>
            <person name="Pangilinan J."/>
            <person name="Larsson K.H."/>
            <person name="Matsuura K."/>
            <person name="Barry K."/>
            <person name="Labutti K."/>
            <person name="Kuo R."/>
            <person name="Ohm R.A."/>
            <person name="Bhattacharya S.S."/>
            <person name="Shirouzu T."/>
            <person name="Yoshinaga Y."/>
            <person name="Martin F.M."/>
            <person name="Grigoriev I.V."/>
            <person name="Hibbett D.S."/>
        </authorList>
    </citation>
    <scope>NUCLEOTIDE SEQUENCE [LARGE SCALE GENOMIC DNA]</scope>
    <source>
        <strain evidence="4 5">HHB14362 ss-1</strain>
    </source>
</reference>
<dbReference type="InParanoid" id="A0A165VM41"/>